<dbReference type="InterPro" id="IPR000914">
    <property type="entry name" value="SBP_5_dom"/>
</dbReference>
<dbReference type="PIRSF" id="PIRSF002741">
    <property type="entry name" value="MppA"/>
    <property type="match status" value="1"/>
</dbReference>
<reference evidence="6 7" key="1">
    <citation type="submission" date="2019-11" db="EMBL/GenBank/DDBJ databases">
        <title>Characterisation of Fundicoccus ignavus gen. nov. sp. nov., a novel genus of the family Aerococcaceae isolated from bulk tank milk.</title>
        <authorList>
            <person name="Siebert A."/>
            <person name="Huptas C."/>
            <person name="Wenning M."/>
            <person name="Scherer S."/>
            <person name="Doll E.V."/>
        </authorList>
    </citation>
    <scope>NUCLEOTIDE SEQUENCE [LARGE SCALE GENOMIC DNA]</scope>
    <source>
        <strain evidence="6 7">WS4759</strain>
    </source>
</reference>
<evidence type="ECO:0000256" key="4">
    <source>
        <dbReference type="SAM" id="SignalP"/>
    </source>
</evidence>
<accession>A0A6I2GIL6</accession>
<dbReference type="InterPro" id="IPR039424">
    <property type="entry name" value="SBP_5"/>
</dbReference>
<organism evidence="6 7">
    <name type="scientific">Fundicoccus ignavus</name>
    <dbReference type="NCBI Taxonomy" id="2664442"/>
    <lineage>
        <taxon>Bacteria</taxon>
        <taxon>Bacillati</taxon>
        <taxon>Bacillota</taxon>
        <taxon>Bacilli</taxon>
        <taxon>Lactobacillales</taxon>
        <taxon>Aerococcaceae</taxon>
        <taxon>Fundicoccus</taxon>
    </lineage>
</organism>
<keyword evidence="3 4" id="KW-0732">Signal</keyword>
<keyword evidence="7" id="KW-1185">Reference proteome</keyword>
<dbReference type="EMBL" id="WJQS01000004">
    <property type="protein sequence ID" value="MRI85341.1"/>
    <property type="molecule type" value="Genomic_DNA"/>
</dbReference>
<gene>
    <name evidence="6" type="ORF">GIY09_05550</name>
</gene>
<dbReference type="GO" id="GO:0042597">
    <property type="term" value="C:periplasmic space"/>
    <property type="evidence" value="ECO:0007669"/>
    <property type="project" value="UniProtKB-ARBA"/>
</dbReference>
<dbReference type="PANTHER" id="PTHR30290:SF9">
    <property type="entry name" value="OLIGOPEPTIDE-BINDING PROTEIN APPA"/>
    <property type="match status" value="1"/>
</dbReference>
<proteinExistence type="inferred from homology"/>
<dbReference type="GO" id="GO:0043190">
    <property type="term" value="C:ATP-binding cassette (ABC) transporter complex"/>
    <property type="evidence" value="ECO:0007669"/>
    <property type="project" value="InterPro"/>
</dbReference>
<comment type="caution">
    <text evidence="6">The sequence shown here is derived from an EMBL/GenBank/DDBJ whole genome shotgun (WGS) entry which is preliminary data.</text>
</comment>
<comment type="similarity">
    <text evidence="1">Belongs to the bacterial solute-binding protein 5 family.</text>
</comment>
<dbReference type="PANTHER" id="PTHR30290">
    <property type="entry name" value="PERIPLASMIC BINDING COMPONENT OF ABC TRANSPORTER"/>
    <property type="match status" value="1"/>
</dbReference>
<dbReference type="CDD" id="cd08510">
    <property type="entry name" value="PBP2_Lactococcal_OppA_like"/>
    <property type="match status" value="1"/>
</dbReference>
<evidence type="ECO:0000259" key="5">
    <source>
        <dbReference type="Pfam" id="PF00496"/>
    </source>
</evidence>
<feature type="chain" id="PRO_5026268661" evidence="4">
    <location>
        <begin position="33"/>
        <end position="592"/>
    </location>
</feature>
<evidence type="ECO:0000313" key="6">
    <source>
        <dbReference type="EMBL" id="MRI85341.1"/>
    </source>
</evidence>
<dbReference type="InterPro" id="IPR030678">
    <property type="entry name" value="Peptide/Ni-bd"/>
</dbReference>
<evidence type="ECO:0000313" key="7">
    <source>
        <dbReference type="Proteomes" id="UP000430975"/>
    </source>
</evidence>
<dbReference type="Gene3D" id="3.10.105.10">
    <property type="entry name" value="Dipeptide-binding Protein, Domain 3"/>
    <property type="match status" value="1"/>
</dbReference>
<sequence>MKKALRKHFSLAATAFTLGSVLVAPTTTLVSAQEESEDGVLNFETAVTHEGEAIEGGTLRYALVGDPFAGVLNNLLYTGNPDASIIGFFNEGLYGYDSSFAIDNSGFADIEFDVDNKQVTISIPEGTSWDDGEPLTIDDVIFPYYVVGHPDYTGVRYGSDFENVVGMAEYHAGEAEEISGLERIDDYTLRVTYINFNNSMLQAGGGVSSYVEPEHILGEVPVAELEDHEAVRTNPVGFGPFRVTSITPGEAVTYEANEYYYKGQPNIDNLVLEVVNATSIVAELKAGNYDLATLPADQYDTYKDATNFSVIGQISNAYTYIGFKQGSWDAEAGEVVPDDSKVTSSKALRQAMAYAIDNDAVGAEFYSGLRQNANSLITPNFEAYHNFDQEAYTYNPEKAKEILAEAGFVDNDGDGFVEDLNGEPFTLGFASMSGGEVAEPLAQYYIQMWGEIGVSVELVDGQLMEFNSFYDRVEADDPAIDIYQGAWGTGGDPNPTGLYGRTSAFNYPRFASDEHDALLEAINSDDSFEEEFRVNAFNEWQAYVHEELPVVPTLFRYELVAVNKRVSQYDSEIGSDLDWTQISLTADSPVAE</sequence>
<evidence type="ECO:0000256" key="2">
    <source>
        <dbReference type="ARBA" id="ARBA00022448"/>
    </source>
</evidence>
<dbReference type="Proteomes" id="UP000430975">
    <property type="component" value="Unassembled WGS sequence"/>
</dbReference>
<feature type="signal peptide" evidence="4">
    <location>
        <begin position="1"/>
        <end position="32"/>
    </location>
</feature>
<evidence type="ECO:0000256" key="1">
    <source>
        <dbReference type="ARBA" id="ARBA00005695"/>
    </source>
</evidence>
<evidence type="ECO:0000256" key="3">
    <source>
        <dbReference type="ARBA" id="ARBA00022729"/>
    </source>
</evidence>
<dbReference type="AlphaFoldDB" id="A0A6I2GIL6"/>
<dbReference type="Pfam" id="PF00496">
    <property type="entry name" value="SBP_bac_5"/>
    <property type="match status" value="1"/>
</dbReference>
<dbReference type="Gene3D" id="3.40.190.10">
    <property type="entry name" value="Periplasmic binding protein-like II"/>
    <property type="match status" value="1"/>
</dbReference>
<protein>
    <submittedName>
        <fullName evidence="6">Oligopeptide ABC transporter substrate-binding protein</fullName>
    </submittedName>
</protein>
<name>A0A6I2GIL6_9LACT</name>
<keyword evidence="2" id="KW-0813">Transport</keyword>
<dbReference type="RefSeq" id="WP_153863433.1">
    <property type="nucleotide sequence ID" value="NZ_WJQS01000004.1"/>
</dbReference>
<feature type="domain" description="Solute-binding protein family 5" evidence="5">
    <location>
        <begin position="113"/>
        <end position="503"/>
    </location>
</feature>
<dbReference type="GO" id="GO:1904680">
    <property type="term" value="F:peptide transmembrane transporter activity"/>
    <property type="evidence" value="ECO:0007669"/>
    <property type="project" value="TreeGrafter"/>
</dbReference>
<dbReference type="SUPFAM" id="SSF53850">
    <property type="entry name" value="Periplasmic binding protein-like II"/>
    <property type="match status" value="1"/>
</dbReference>
<dbReference type="GO" id="GO:0015833">
    <property type="term" value="P:peptide transport"/>
    <property type="evidence" value="ECO:0007669"/>
    <property type="project" value="TreeGrafter"/>
</dbReference>